<dbReference type="PROSITE" id="PS50893">
    <property type="entry name" value="ABC_TRANSPORTER_2"/>
    <property type="match status" value="1"/>
</dbReference>
<keyword evidence="3" id="KW-0067">ATP-binding</keyword>
<name>A0A917HDS6_9BACT</name>
<comment type="caution">
    <text evidence="5">The sequence shown here is derived from an EMBL/GenBank/DDBJ whole genome shotgun (WGS) entry which is preliminary data.</text>
</comment>
<dbReference type="RefSeq" id="WP_188553868.1">
    <property type="nucleotide sequence ID" value="NZ_BMGT01000002.1"/>
</dbReference>
<evidence type="ECO:0000256" key="2">
    <source>
        <dbReference type="ARBA" id="ARBA00022741"/>
    </source>
</evidence>
<dbReference type="SUPFAM" id="SSF52540">
    <property type="entry name" value="P-loop containing nucleoside triphosphate hydrolases"/>
    <property type="match status" value="1"/>
</dbReference>
<dbReference type="PANTHER" id="PTHR42939:SF1">
    <property type="entry name" value="ABC TRANSPORTER ATP-BINDING PROTEIN ALBC-RELATED"/>
    <property type="match status" value="1"/>
</dbReference>
<protein>
    <recommendedName>
        <fullName evidence="4">ABC transporter domain-containing protein</fullName>
    </recommendedName>
</protein>
<organism evidence="5 6">
    <name type="scientific">Edaphobacter dinghuensis</name>
    <dbReference type="NCBI Taxonomy" id="1560005"/>
    <lineage>
        <taxon>Bacteria</taxon>
        <taxon>Pseudomonadati</taxon>
        <taxon>Acidobacteriota</taxon>
        <taxon>Terriglobia</taxon>
        <taxon>Terriglobales</taxon>
        <taxon>Acidobacteriaceae</taxon>
        <taxon>Edaphobacter</taxon>
    </lineage>
</organism>
<dbReference type="AlphaFoldDB" id="A0A917HDS6"/>
<dbReference type="InterPro" id="IPR027417">
    <property type="entry name" value="P-loop_NTPase"/>
</dbReference>
<keyword evidence="1" id="KW-0813">Transport</keyword>
<dbReference type="EMBL" id="BMGT01000002">
    <property type="protein sequence ID" value="GGG76028.1"/>
    <property type="molecule type" value="Genomic_DNA"/>
</dbReference>
<evidence type="ECO:0000313" key="6">
    <source>
        <dbReference type="Proteomes" id="UP000647241"/>
    </source>
</evidence>
<dbReference type="InterPro" id="IPR003593">
    <property type="entry name" value="AAA+_ATPase"/>
</dbReference>
<gene>
    <name evidence="5" type="ORF">GCM10011585_18630</name>
</gene>
<dbReference type="PANTHER" id="PTHR42939">
    <property type="entry name" value="ABC TRANSPORTER ATP-BINDING PROTEIN ALBC-RELATED"/>
    <property type="match status" value="1"/>
</dbReference>
<sequence length="235" mass="25273">MEKSAQPSNGSPSSTAAELESVSKIYGTFAALRNVSASFESGTCTVIVGENGAGKSTLLRVLAGLITPTRGTARVFSESPHSQRRRMAYMSHSTMLYDELTAMENLNYFASLHREGGCACVGSPEMALRAVGLDPNLTRPVGQYSQGMRQRASLARVLQTDPEILLLDEPFSNLDVASAHHMVELLADFRTWPVVGGGKRTILLTTHQAHLAEPIADTTLNMRGGQIVQPEAATK</sequence>
<proteinExistence type="predicted"/>
<evidence type="ECO:0000256" key="1">
    <source>
        <dbReference type="ARBA" id="ARBA00022448"/>
    </source>
</evidence>
<dbReference type="Pfam" id="PF00005">
    <property type="entry name" value="ABC_tran"/>
    <property type="match status" value="1"/>
</dbReference>
<evidence type="ECO:0000313" key="5">
    <source>
        <dbReference type="EMBL" id="GGG76028.1"/>
    </source>
</evidence>
<accession>A0A917HDS6</accession>
<dbReference type="GO" id="GO:0016887">
    <property type="term" value="F:ATP hydrolysis activity"/>
    <property type="evidence" value="ECO:0007669"/>
    <property type="project" value="InterPro"/>
</dbReference>
<reference evidence="5" key="2">
    <citation type="submission" date="2020-09" db="EMBL/GenBank/DDBJ databases">
        <authorList>
            <person name="Sun Q."/>
            <person name="Zhou Y."/>
        </authorList>
    </citation>
    <scope>NUCLEOTIDE SEQUENCE</scope>
    <source>
        <strain evidence="5">CGMCC 1.12997</strain>
    </source>
</reference>
<dbReference type="InterPro" id="IPR003439">
    <property type="entry name" value="ABC_transporter-like_ATP-bd"/>
</dbReference>
<feature type="domain" description="ABC transporter" evidence="4">
    <location>
        <begin position="17"/>
        <end position="235"/>
    </location>
</feature>
<dbReference type="InterPro" id="IPR051782">
    <property type="entry name" value="ABC_Transporter_VariousFunc"/>
</dbReference>
<keyword evidence="6" id="KW-1185">Reference proteome</keyword>
<dbReference type="GO" id="GO:0005524">
    <property type="term" value="F:ATP binding"/>
    <property type="evidence" value="ECO:0007669"/>
    <property type="project" value="UniProtKB-KW"/>
</dbReference>
<dbReference type="Gene3D" id="3.40.50.300">
    <property type="entry name" value="P-loop containing nucleotide triphosphate hydrolases"/>
    <property type="match status" value="1"/>
</dbReference>
<dbReference type="Proteomes" id="UP000647241">
    <property type="component" value="Unassembled WGS sequence"/>
</dbReference>
<dbReference type="InterPro" id="IPR017871">
    <property type="entry name" value="ABC_transporter-like_CS"/>
</dbReference>
<dbReference type="CDD" id="cd03230">
    <property type="entry name" value="ABC_DR_subfamily_A"/>
    <property type="match status" value="1"/>
</dbReference>
<dbReference type="SMART" id="SM00382">
    <property type="entry name" value="AAA"/>
    <property type="match status" value="1"/>
</dbReference>
<dbReference type="PROSITE" id="PS00211">
    <property type="entry name" value="ABC_TRANSPORTER_1"/>
    <property type="match status" value="1"/>
</dbReference>
<reference evidence="5" key="1">
    <citation type="journal article" date="2014" name="Int. J. Syst. Evol. Microbiol.">
        <title>Complete genome sequence of Corynebacterium casei LMG S-19264T (=DSM 44701T), isolated from a smear-ripened cheese.</title>
        <authorList>
            <consortium name="US DOE Joint Genome Institute (JGI-PGF)"/>
            <person name="Walter F."/>
            <person name="Albersmeier A."/>
            <person name="Kalinowski J."/>
            <person name="Ruckert C."/>
        </authorList>
    </citation>
    <scope>NUCLEOTIDE SEQUENCE</scope>
    <source>
        <strain evidence="5">CGMCC 1.12997</strain>
    </source>
</reference>
<evidence type="ECO:0000259" key="4">
    <source>
        <dbReference type="PROSITE" id="PS50893"/>
    </source>
</evidence>
<evidence type="ECO:0000256" key="3">
    <source>
        <dbReference type="ARBA" id="ARBA00022840"/>
    </source>
</evidence>
<keyword evidence="2" id="KW-0547">Nucleotide-binding</keyword>